<name>A0A1Z1WHM0_9ACTN</name>
<gene>
    <name evidence="2" type="ORF">SMD44_05410</name>
</gene>
<dbReference type="STRING" id="67267.GCA_000716675_04239"/>
<dbReference type="Proteomes" id="UP000195880">
    <property type="component" value="Chromosome"/>
</dbReference>
<dbReference type="eggNOG" id="ENOG50336YY">
    <property type="taxonomic scope" value="Bacteria"/>
</dbReference>
<evidence type="ECO:0000313" key="3">
    <source>
        <dbReference type="Proteomes" id="UP000195880"/>
    </source>
</evidence>
<reference evidence="2 3" key="1">
    <citation type="submission" date="2017-05" db="EMBL/GenBank/DDBJ databases">
        <title>Streptomyces alboflavus Genome sequencing and assembly.</title>
        <authorList>
            <person name="Wang Y."/>
            <person name="Du B."/>
            <person name="Ding Y."/>
            <person name="Liu H."/>
            <person name="Hou Q."/>
            <person name="Liu K."/>
            <person name="Wang C."/>
            <person name="Yao L."/>
        </authorList>
    </citation>
    <scope>NUCLEOTIDE SEQUENCE [LARGE SCALE GENOMIC DNA]</scope>
    <source>
        <strain evidence="2 3">MDJK44</strain>
    </source>
</reference>
<dbReference type="EMBL" id="CP021748">
    <property type="protein sequence ID" value="ARX85941.1"/>
    <property type="molecule type" value="Genomic_DNA"/>
</dbReference>
<sequence length="250" mass="26223">MPGSRRGSDMRTARGLTGLAAALAVVLWCAPWAAAGGPTSVLLTSPESAETASLYGEGKEGKRYAELETLLGPTAEGEREQPPGLSLGATRQINVTWLVHDVRPWRVDRVYPEPSAAKDAAIWIHTSTDPETMNGFWHRSPDPSALRSLLKDLGLMGRPSERNHAGIRPSEAAPAVPESPAPARAAAPDADSAGDADDADGRGSGAGDDSALHWAIPGAAAGAAAGAAVMYRLRRRDTQDEPPRQELLDA</sequence>
<accession>A0A1Z1WHM0</accession>
<evidence type="ECO:0000256" key="1">
    <source>
        <dbReference type="SAM" id="MobiDB-lite"/>
    </source>
</evidence>
<feature type="compositionally biased region" description="Low complexity" evidence="1">
    <location>
        <begin position="170"/>
        <end position="191"/>
    </location>
</feature>
<organism evidence="2 3">
    <name type="scientific">Streptomyces alboflavus</name>
    <dbReference type="NCBI Taxonomy" id="67267"/>
    <lineage>
        <taxon>Bacteria</taxon>
        <taxon>Bacillati</taxon>
        <taxon>Actinomycetota</taxon>
        <taxon>Actinomycetes</taxon>
        <taxon>Kitasatosporales</taxon>
        <taxon>Streptomycetaceae</taxon>
        <taxon>Streptomyces</taxon>
    </lineage>
</organism>
<feature type="region of interest" description="Disordered" evidence="1">
    <location>
        <begin position="157"/>
        <end position="212"/>
    </location>
</feature>
<dbReference type="KEGG" id="salf:SMD44_05410"/>
<protein>
    <submittedName>
        <fullName evidence="2">Uncharacterized protein</fullName>
    </submittedName>
</protein>
<evidence type="ECO:0000313" key="2">
    <source>
        <dbReference type="EMBL" id="ARX85941.1"/>
    </source>
</evidence>
<keyword evidence="3" id="KW-1185">Reference proteome</keyword>
<dbReference type="AlphaFoldDB" id="A0A1Z1WHM0"/>
<proteinExistence type="predicted"/>